<evidence type="ECO:0000256" key="8">
    <source>
        <dbReference type="ARBA" id="ARBA00023278"/>
    </source>
</evidence>
<feature type="transmembrane region" description="Helical" evidence="11">
    <location>
        <begin position="39"/>
        <end position="61"/>
    </location>
</feature>
<evidence type="ECO:0000256" key="1">
    <source>
        <dbReference type="ARBA" id="ARBA00004589"/>
    </source>
</evidence>
<evidence type="ECO:0000256" key="4">
    <source>
        <dbReference type="ARBA" id="ARBA00022729"/>
    </source>
</evidence>
<evidence type="ECO:0000256" key="9">
    <source>
        <dbReference type="ARBA" id="ARBA00023288"/>
    </source>
</evidence>
<evidence type="ECO:0000256" key="12">
    <source>
        <dbReference type="SAM" id="SignalP"/>
    </source>
</evidence>
<proteinExistence type="inferred from homology"/>
<keyword evidence="5" id="KW-0654">Proteoglycan</keyword>
<evidence type="ECO:0008006" key="15">
    <source>
        <dbReference type="Google" id="ProtNLM"/>
    </source>
</evidence>
<evidence type="ECO:0000256" key="2">
    <source>
        <dbReference type="ARBA" id="ARBA00005835"/>
    </source>
</evidence>
<evidence type="ECO:0000313" key="14">
    <source>
        <dbReference type="Proteomes" id="UP000607653"/>
    </source>
</evidence>
<dbReference type="EMBL" id="DUZY01000008">
    <property type="protein sequence ID" value="DAD48916.1"/>
    <property type="molecule type" value="Genomic_DNA"/>
</dbReference>
<keyword evidence="3" id="KW-0336">GPI-anchor</keyword>
<keyword evidence="14" id="KW-1185">Reference proteome</keyword>
<name>A0A823A1Q0_NELNU</name>
<comment type="subcellular location">
    <subcellularLocation>
        <location evidence="10">Endomembrane system</location>
        <topology evidence="10">Lipid-anchor</topology>
    </subcellularLocation>
    <subcellularLocation>
        <location evidence="1">Membrane</location>
        <topology evidence="1">Lipid-anchor</topology>
        <topology evidence="1">GPI-anchor</topology>
    </subcellularLocation>
</comment>
<dbReference type="AlphaFoldDB" id="A0A823A1Q0"/>
<accession>A0A823A1Q0</accession>
<keyword evidence="4 12" id="KW-0732">Signal</keyword>
<dbReference type="InterPro" id="IPR039281">
    <property type="entry name" value="AGP3/12/13/14/21"/>
</dbReference>
<comment type="similarity">
    <text evidence="2">Belongs to the AG-peptide AGP family.</text>
</comment>
<gene>
    <name evidence="13" type="ORF">HUJ06_018853</name>
</gene>
<evidence type="ECO:0000313" key="13">
    <source>
        <dbReference type="EMBL" id="DAD48916.1"/>
    </source>
</evidence>
<keyword evidence="6 11" id="KW-0472">Membrane</keyword>
<organism evidence="13 14">
    <name type="scientific">Nelumbo nucifera</name>
    <name type="common">Sacred lotus</name>
    <dbReference type="NCBI Taxonomy" id="4432"/>
    <lineage>
        <taxon>Eukaryota</taxon>
        <taxon>Viridiplantae</taxon>
        <taxon>Streptophyta</taxon>
        <taxon>Embryophyta</taxon>
        <taxon>Tracheophyta</taxon>
        <taxon>Spermatophyta</taxon>
        <taxon>Magnoliopsida</taxon>
        <taxon>Proteales</taxon>
        <taxon>Nelumbonaceae</taxon>
        <taxon>Nelumbo</taxon>
    </lineage>
</organism>
<dbReference type="PANTHER" id="PTHR34114">
    <property type="entry name" value="ARABINOGALACTAN PEPTIDE 1"/>
    <property type="match status" value="1"/>
</dbReference>
<reference evidence="13 14" key="1">
    <citation type="journal article" date="2020" name="Mol. Biol. Evol.">
        <title>Distinct Expression and Methylation Patterns for Genes with Different Fates following a Single Whole-Genome Duplication in Flowering Plants.</title>
        <authorList>
            <person name="Shi T."/>
            <person name="Rahmani R.S."/>
            <person name="Gugger P.F."/>
            <person name="Wang M."/>
            <person name="Li H."/>
            <person name="Zhang Y."/>
            <person name="Li Z."/>
            <person name="Wang Q."/>
            <person name="Van de Peer Y."/>
            <person name="Marchal K."/>
            <person name="Chen J."/>
        </authorList>
    </citation>
    <scope>NUCLEOTIDE SEQUENCE [LARGE SCALE GENOMIC DNA]</scope>
    <source>
        <tissue evidence="13">Leaf</tissue>
    </source>
</reference>
<keyword evidence="8" id="KW-0379">Hydroxylation</keyword>
<keyword evidence="11" id="KW-0812">Transmembrane</keyword>
<keyword evidence="11" id="KW-1133">Transmembrane helix</keyword>
<protein>
    <recommendedName>
        <fullName evidence="15">Arabinogalactan peptide 13-like</fullName>
    </recommendedName>
</protein>
<evidence type="ECO:0000256" key="5">
    <source>
        <dbReference type="ARBA" id="ARBA00022974"/>
    </source>
</evidence>
<evidence type="ECO:0000256" key="7">
    <source>
        <dbReference type="ARBA" id="ARBA00023180"/>
    </source>
</evidence>
<sequence length="66" mass="6896">MERFGSRASFVALMAVILAIFSIVGNVHAADAPAPSPTSAAGAASPSFAVSFLVYFVAFFFGSRFF</sequence>
<evidence type="ECO:0000256" key="10">
    <source>
        <dbReference type="ARBA" id="ARBA00037868"/>
    </source>
</evidence>
<evidence type="ECO:0000256" key="11">
    <source>
        <dbReference type="SAM" id="Phobius"/>
    </source>
</evidence>
<dbReference type="PANTHER" id="PTHR34114:SF3">
    <property type="entry name" value="OS01G0559750 PROTEIN"/>
    <property type="match status" value="1"/>
</dbReference>
<comment type="caution">
    <text evidence="13">The sequence shown here is derived from an EMBL/GenBank/DDBJ whole genome shotgun (WGS) entry which is preliminary data.</text>
</comment>
<dbReference type="GO" id="GO:0098552">
    <property type="term" value="C:side of membrane"/>
    <property type="evidence" value="ECO:0007669"/>
    <property type="project" value="UniProtKB-KW"/>
</dbReference>
<keyword evidence="9" id="KW-0449">Lipoprotein</keyword>
<dbReference type="Proteomes" id="UP000607653">
    <property type="component" value="Unassembled WGS sequence"/>
</dbReference>
<evidence type="ECO:0000256" key="3">
    <source>
        <dbReference type="ARBA" id="ARBA00022622"/>
    </source>
</evidence>
<feature type="signal peptide" evidence="12">
    <location>
        <begin position="1"/>
        <end position="29"/>
    </location>
</feature>
<dbReference type="GO" id="GO:0012505">
    <property type="term" value="C:endomembrane system"/>
    <property type="evidence" value="ECO:0007669"/>
    <property type="project" value="UniProtKB-SubCell"/>
</dbReference>
<evidence type="ECO:0000256" key="6">
    <source>
        <dbReference type="ARBA" id="ARBA00023136"/>
    </source>
</evidence>
<feature type="chain" id="PRO_5032819570" description="Arabinogalactan peptide 13-like" evidence="12">
    <location>
        <begin position="30"/>
        <end position="66"/>
    </location>
</feature>
<keyword evidence="7" id="KW-0325">Glycoprotein</keyword>